<proteinExistence type="predicted"/>
<name>A0A3B0RTC4_9ZZZZ</name>
<sequence>MIRKVNIGLLLALAALLITLLFTFGIQSVFIFGTLPSVIVLWAVNMLQRDYGSGGIPRTLAKEKRLRRARRRSRSYKEDE</sequence>
<accession>A0A3B0RTC4</accession>
<reference evidence="1" key="1">
    <citation type="submission" date="2018-06" db="EMBL/GenBank/DDBJ databases">
        <authorList>
            <person name="Zhirakovskaya E."/>
        </authorList>
    </citation>
    <scope>NUCLEOTIDE SEQUENCE</scope>
</reference>
<organism evidence="1">
    <name type="scientific">hydrothermal vent metagenome</name>
    <dbReference type="NCBI Taxonomy" id="652676"/>
    <lineage>
        <taxon>unclassified sequences</taxon>
        <taxon>metagenomes</taxon>
        <taxon>ecological metagenomes</taxon>
    </lineage>
</organism>
<dbReference type="AlphaFoldDB" id="A0A3B0RTC4"/>
<protein>
    <submittedName>
        <fullName evidence="1">Uncharacterized protein</fullName>
    </submittedName>
</protein>
<evidence type="ECO:0000313" key="1">
    <source>
        <dbReference type="EMBL" id="VAV87773.1"/>
    </source>
</evidence>
<gene>
    <name evidence="1" type="ORF">MNBD_ALPHA06-1518</name>
</gene>
<dbReference type="EMBL" id="UOEE01000048">
    <property type="protein sequence ID" value="VAV87773.1"/>
    <property type="molecule type" value="Genomic_DNA"/>
</dbReference>